<dbReference type="Gene3D" id="3.40.830.10">
    <property type="entry name" value="LigB-like"/>
    <property type="match status" value="1"/>
</dbReference>
<dbReference type="HAMAP" id="MF_00055">
    <property type="entry name" value="MEMO1"/>
    <property type="match status" value="1"/>
</dbReference>
<accession>A0A550JKZ3</accession>
<dbReference type="NCBIfam" id="TIGR04336">
    <property type="entry name" value="AmmeMemoSam_B"/>
    <property type="match status" value="1"/>
</dbReference>
<name>A0A550JKZ3_9BACT</name>
<proteinExistence type="inferred from homology"/>
<dbReference type="Proteomes" id="UP000317155">
    <property type="component" value="Unassembled WGS sequence"/>
</dbReference>
<evidence type="ECO:0000256" key="1">
    <source>
        <dbReference type="ARBA" id="ARBA00006315"/>
    </source>
</evidence>
<dbReference type="OrthoDB" id="9785549at2"/>
<reference evidence="3 4" key="1">
    <citation type="submission" date="2019-07" db="EMBL/GenBank/DDBJ databases">
        <title>Insights of Desulfuromonas acetexigens electromicrobiology.</title>
        <authorList>
            <person name="Katuri K."/>
            <person name="Sapireddy V."/>
            <person name="Shaw D.R."/>
            <person name="Saikaly P."/>
        </authorList>
    </citation>
    <scope>NUCLEOTIDE SEQUENCE [LARGE SCALE GENOMIC DNA]</scope>
    <source>
        <strain evidence="3 4">2873</strain>
    </source>
</reference>
<organism evidence="3 4">
    <name type="scientific">Trichloromonas acetexigens</name>
    <dbReference type="NCBI Taxonomy" id="38815"/>
    <lineage>
        <taxon>Bacteria</taxon>
        <taxon>Pseudomonadati</taxon>
        <taxon>Thermodesulfobacteriota</taxon>
        <taxon>Desulfuromonadia</taxon>
        <taxon>Desulfuromonadales</taxon>
        <taxon>Trichloromonadaceae</taxon>
        <taxon>Trichloromonas</taxon>
    </lineage>
</organism>
<sequence length="267" mass="28275">MNRRPAVAGQFYPADAHSLRHLIQSYCPVVDAKIAALGVMVPHAGYVYSGAIAGAAFARVQIPSKVILLGPNHHGLGARAALFPAGNWQTPLGSVAIDEDLARELLADCSFLAADPRAHLAEHSLEVQLPFLQVLAPECRIVPLCLGHLSLEKLLELGAALARVMAAHSGEVLMVASSDMTHYEPGTVAREKDERALQRILALDPEGLYRTVRDGRISMCGVLPTVAMLEAARLAGASRADMVRYGNSGDITGDQSAVVGYAGVVLS</sequence>
<dbReference type="PANTHER" id="PTHR11060">
    <property type="entry name" value="PROTEIN MEMO1"/>
    <property type="match status" value="1"/>
</dbReference>
<evidence type="ECO:0000256" key="2">
    <source>
        <dbReference type="HAMAP-Rule" id="MF_00055"/>
    </source>
</evidence>
<comment type="similarity">
    <text evidence="1 2">Belongs to the MEMO1 family.</text>
</comment>
<keyword evidence="4" id="KW-1185">Reference proteome</keyword>
<dbReference type="AlphaFoldDB" id="A0A550JKZ3"/>
<dbReference type="PANTHER" id="PTHR11060:SF0">
    <property type="entry name" value="PROTEIN MEMO1"/>
    <property type="match status" value="1"/>
</dbReference>
<gene>
    <name evidence="3" type="primary">amrB</name>
    <name evidence="3" type="ORF">FL622_01340</name>
</gene>
<comment type="caution">
    <text evidence="3">The sequence shown here is derived from an EMBL/GenBank/DDBJ whole genome shotgun (WGS) entry which is preliminary data.</text>
</comment>
<protein>
    <recommendedName>
        <fullName evidence="2">MEMO1 family protein FL622_01340</fullName>
    </recommendedName>
</protein>
<dbReference type="RefSeq" id="WP_092052655.1">
    <property type="nucleotide sequence ID" value="NZ_FOJJ01000001.1"/>
</dbReference>
<dbReference type="Pfam" id="PF01875">
    <property type="entry name" value="Memo"/>
    <property type="match status" value="1"/>
</dbReference>
<dbReference type="SUPFAM" id="SSF53213">
    <property type="entry name" value="LigB-like"/>
    <property type="match status" value="1"/>
</dbReference>
<evidence type="ECO:0000313" key="4">
    <source>
        <dbReference type="Proteomes" id="UP000317155"/>
    </source>
</evidence>
<dbReference type="CDD" id="cd07361">
    <property type="entry name" value="MEMO_like"/>
    <property type="match status" value="1"/>
</dbReference>
<evidence type="ECO:0000313" key="3">
    <source>
        <dbReference type="EMBL" id="TRO83853.1"/>
    </source>
</evidence>
<dbReference type="EMBL" id="VJVV01000001">
    <property type="protein sequence ID" value="TRO83853.1"/>
    <property type="molecule type" value="Genomic_DNA"/>
</dbReference>
<dbReference type="InterPro" id="IPR002737">
    <property type="entry name" value="MEMO1_fam"/>
</dbReference>